<sequence length="298" mass="32584">MPLLLSHNGGLSLEVVIEARNLEYSYAGGIKALSGVSLDVFEGERLGILGPNGAGKSTLILLISGLLKPSNGWIKVFGKETTSKEFEGVRSSIGIVFQDPDDQLFNNTVFDDVAYGPRNLGMDEDAVKRIVSETLKIIGIDHLANRPPHRLSYGEKKKAAIATALVMNPKILLLDEPTANLDPKSKSELLGILKDLNRRGTTLVLTTHDVEILPDFIERTVLMNGGRILGSGLAREMLRDERLLREASIEPPLLVRFFARLKSKGLVEQVPLTIDEAEKIIDDALKRSMKGQPADLGN</sequence>
<evidence type="ECO:0000313" key="13">
    <source>
        <dbReference type="Proteomes" id="UP000315399"/>
    </source>
</evidence>
<dbReference type="EMBL" id="QNVH01000002">
    <property type="protein sequence ID" value="TDA40147.1"/>
    <property type="molecule type" value="Genomic_DNA"/>
</dbReference>
<comment type="function">
    <text evidence="9">Probably part of an ABC transporter complex. Responsible for energy coupling to the transport system.</text>
</comment>
<accession>A0A523BGU3</accession>
<comment type="subcellular location">
    <subcellularLocation>
        <location evidence="1 10">Cell membrane</location>
        <topology evidence="1 10">Peripheral membrane protein</topology>
    </subcellularLocation>
</comment>
<reference evidence="12 13" key="1">
    <citation type="journal article" date="2019" name="Nat. Microbiol.">
        <title>Expanding anaerobic alkane metabolism in the domain of Archaea.</title>
        <authorList>
            <person name="Wang Y."/>
            <person name="Wegener G."/>
            <person name="Hou J."/>
            <person name="Wang F."/>
            <person name="Xiao X."/>
        </authorList>
    </citation>
    <scope>NUCLEOTIDE SEQUENCE [LARGE SCALE GENOMIC DNA]</scope>
    <source>
        <strain evidence="12">WYZ-LMO10</strain>
    </source>
</reference>
<dbReference type="GO" id="GO:0042626">
    <property type="term" value="F:ATPase-coupled transmembrane transporter activity"/>
    <property type="evidence" value="ECO:0007669"/>
    <property type="project" value="TreeGrafter"/>
</dbReference>
<evidence type="ECO:0000256" key="4">
    <source>
        <dbReference type="ARBA" id="ARBA00022475"/>
    </source>
</evidence>
<dbReference type="GO" id="GO:0043190">
    <property type="term" value="C:ATP-binding cassette (ABC) transporter complex"/>
    <property type="evidence" value="ECO:0007669"/>
    <property type="project" value="TreeGrafter"/>
</dbReference>
<evidence type="ECO:0000256" key="7">
    <source>
        <dbReference type="ARBA" id="ARBA00022967"/>
    </source>
</evidence>
<dbReference type="NCBIfam" id="TIGR01166">
    <property type="entry name" value="cbiO"/>
    <property type="match status" value="1"/>
</dbReference>
<dbReference type="GO" id="GO:0006824">
    <property type="term" value="P:cobalt ion transport"/>
    <property type="evidence" value="ECO:0007669"/>
    <property type="project" value="InterPro"/>
</dbReference>
<keyword evidence="7" id="KW-1278">Translocase</keyword>
<dbReference type="PANTHER" id="PTHR43553">
    <property type="entry name" value="HEAVY METAL TRANSPORTER"/>
    <property type="match status" value="1"/>
</dbReference>
<organism evidence="12 13">
    <name type="scientific">Thermoproteota archaeon</name>
    <dbReference type="NCBI Taxonomy" id="2056631"/>
    <lineage>
        <taxon>Archaea</taxon>
        <taxon>Thermoproteota</taxon>
    </lineage>
</organism>
<dbReference type="SUPFAM" id="SSF52540">
    <property type="entry name" value="P-loop containing nucleoside triphosphate hydrolases"/>
    <property type="match status" value="1"/>
</dbReference>
<evidence type="ECO:0000256" key="8">
    <source>
        <dbReference type="ARBA" id="ARBA00023136"/>
    </source>
</evidence>
<evidence type="ECO:0000256" key="9">
    <source>
        <dbReference type="ARBA" id="ARBA00025157"/>
    </source>
</evidence>
<dbReference type="FunFam" id="3.40.50.300:FF:000224">
    <property type="entry name" value="Energy-coupling factor transporter ATP-binding protein EcfA"/>
    <property type="match status" value="1"/>
</dbReference>
<evidence type="ECO:0000256" key="1">
    <source>
        <dbReference type="ARBA" id="ARBA00004202"/>
    </source>
</evidence>
<evidence type="ECO:0000256" key="6">
    <source>
        <dbReference type="ARBA" id="ARBA00022840"/>
    </source>
</evidence>
<comment type="similarity">
    <text evidence="2 10">Belongs to the ABC transporter superfamily.</text>
</comment>
<dbReference type="SMART" id="SM00382">
    <property type="entry name" value="AAA"/>
    <property type="match status" value="1"/>
</dbReference>
<keyword evidence="3 10" id="KW-0813">Transport</keyword>
<dbReference type="InterPro" id="IPR015856">
    <property type="entry name" value="ABC_transpr_CbiO/EcfA_su"/>
</dbReference>
<gene>
    <name evidence="12" type="ORF">DSO08_00455</name>
</gene>
<dbReference type="AlphaFoldDB" id="A0A523BGU3"/>
<dbReference type="InterPro" id="IPR003593">
    <property type="entry name" value="AAA+_ATPase"/>
</dbReference>
<evidence type="ECO:0000256" key="2">
    <source>
        <dbReference type="ARBA" id="ARBA00005417"/>
    </source>
</evidence>
<keyword evidence="8 10" id="KW-0472">Membrane</keyword>
<dbReference type="InterPro" id="IPR027417">
    <property type="entry name" value="P-loop_NTPase"/>
</dbReference>
<keyword evidence="6 10" id="KW-0067">ATP-binding</keyword>
<evidence type="ECO:0000259" key="11">
    <source>
        <dbReference type="PROSITE" id="PS50893"/>
    </source>
</evidence>
<dbReference type="Gene3D" id="3.40.50.300">
    <property type="entry name" value="P-loop containing nucleotide triphosphate hydrolases"/>
    <property type="match status" value="1"/>
</dbReference>
<dbReference type="GO" id="GO:0005524">
    <property type="term" value="F:ATP binding"/>
    <property type="evidence" value="ECO:0007669"/>
    <property type="project" value="UniProtKB-UniRule"/>
</dbReference>
<evidence type="ECO:0000313" key="12">
    <source>
        <dbReference type="EMBL" id="TDA40147.1"/>
    </source>
</evidence>
<dbReference type="InterPro" id="IPR005876">
    <property type="entry name" value="Co_trans_ATP-bd"/>
</dbReference>
<dbReference type="InterPro" id="IPR017871">
    <property type="entry name" value="ABC_transporter-like_CS"/>
</dbReference>
<keyword evidence="5 10" id="KW-0547">Nucleotide-binding</keyword>
<keyword evidence="4 10" id="KW-1003">Cell membrane</keyword>
<dbReference type="InterPro" id="IPR050095">
    <property type="entry name" value="ECF_ABC_transporter_ATP-bd"/>
</dbReference>
<name>A0A523BGU3_9CREN</name>
<proteinExistence type="inferred from homology"/>
<dbReference type="Pfam" id="PF00005">
    <property type="entry name" value="ABC_tran"/>
    <property type="match status" value="1"/>
</dbReference>
<comment type="function">
    <text evidence="10">Part of an ABC transporter complex. Responsible for energy coupling to the transport system.</text>
</comment>
<comment type="caution">
    <text evidence="12">The sequence shown here is derived from an EMBL/GenBank/DDBJ whole genome shotgun (WGS) entry which is preliminary data.</text>
</comment>
<dbReference type="PROSITE" id="PS50893">
    <property type="entry name" value="ABC_TRANSPORTER_2"/>
    <property type="match status" value="1"/>
</dbReference>
<dbReference type="PANTHER" id="PTHR43553:SF24">
    <property type="entry name" value="ENERGY-COUPLING FACTOR TRANSPORTER ATP-BINDING PROTEIN ECFA1"/>
    <property type="match status" value="1"/>
</dbReference>
<dbReference type="InterPro" id="IPR003439">
    <property type="entry name" value="ABC_transporter-like_ATP-bd"/>
</dbReference>
<evidence type="ECO:0000256" key="10">
    <source>
        <dbReference type="RuleBase" id="RU364103"/>
    </source>
</evidence>
<protein>
    <recommendedName>
        <fullName evidence="10">ABC transporter ATP-binding protein</fullName>
    </recommendedName>
</protein>
<dbReference type="GO" id="GO:0016887">
    <property type="term" value="F:ATP hydrolysis activity"/>
    <property type="evidence" value="ECO:0007669"/>
    <property type="project" value="InterPro"/>
</dbReference>
<dbReference type="CDD" id="cd03225">
    <property type="entry name" value="ABC_cobalt_CbiO_domain1"/>
    <property type="match status" value="1"/>
</dbReference>
<dbReference type="Proteomes" id="UP000315399">
    <property type="component" value="Unassembled WGS sequence"/>
</dbReference>
<dbReference type="PROSITE" id="PS00211">
    <property type="entry name" value="ABC_TRANSPORTER_1"/>
    <property type="match status" value="1"/>
</dbReference>
<feature type="domain" description="ABC transporter" evidence="11">
    <location>
        <begin position="17"/>
        <end position="250"/>
    </location>
</feature>
<evidence type="ECO:0000256" key="3">
    <source>
        <dbReference type="ARBA" id="ARBA00022448"/>
    </source>
</evidence>
<evidence type="ECO:0000256" key="5">
    <source>
        <dbReference type="ARBA" id="ARBA00022741"/>
    </source>
</evidence>